<name>A0ABW6H8D7_9ACTN</name>
<sequence length="77" mass="8543">MTLRPALQALEAQNTKLKGLFDHLDFNRIGGSGAASGAAKLADQRLKLLIAHFGRIRLRTEDFEFPDLIGAAYFWPT</sequence>
<proteinExistence type="inferred from homology"/>
<dbReference type="RefSeq" id="WP_381807507.1">
    <property type="nucleotide sequence ID" value="NZ_JBHYTS010000031.1"/>
</dbReference>
<dbReference type="Proteomes" id="UP001599756">
    <property type="component" value="Unassembled WGS sequence"/>
</dbReference>
<reference evidence="3 4" key="1">
    <citation type="submission" date="2024-09" db="EMBL/GenBank/DDBJ databases">
        <title>The Natural Products Discovery Center: Release of the First 8490 Sequenced Strains for Exploring Actinobacteria Biosynthetic Diversity.</title>
        <authorList>
            <person name="Kalkreuter E."/>
            <person name="Kautsar S.A."/>
            <person name="Yang D."/>
            <person name="Bader C.D."/>
            <person name="Teijaro C.N."/>
            <person name="Fluegel L."/>
            <person name="Davis C.M."/>
            <person name="Simpson J.R."/>
            <person name="Lauterbach L."/>
            <person name="Steele A.D."/>
            <person name="Gui C."/>
            <person name="Meng S."/>
            <person name="Li G."/>
            <person name="Viehrig K."/>
            <person name="Ye F."/>
            <person name="Su P."/>
            <person name="Kiefer A.F."/>
            <person name="Nichols A."/>
            <person name="Cepeda A.J."/>
            <person name="Yan W."/>
            <person name="Fan B."/>
            <person name="Jiang Y."/>
            <person name="Adhikari A."/>
            <person name="Zheng C.-J."/>
            <person name="Schuster L."/>
            <person name="Cowan T.M."/>
            <person name="Smanski M.J."/>
            <person name="Chevrette M.G."/>
            <person name="De Carvalho L.P.S."/>
            <person name="Shen B."/>
        </authorList>
    </citation>
    <scope>NUCLEOTIDE SEQUENCE [LARGE SCALE GENOMIC DNA]</scope>
    <source>
        <strain evidence="3 4">NPDC059500</strain>
    </source>
</reference>
<evidence type="ECO:0000256" key="2">
    <source>
        <dbReference type="ARBA" id="ARBA00022747"/>
    </source>
</evidence>
<evidence type="ECO:0000313" key="4">
    <source>
        <dbReference type="Proteomes" id="UP001599756"/>
    </source>
</evidence>
<evidence type="ECO:0000256" key="1">
    <source>
        <dbReference type="ARBA" id="ARBA00006594"/>
    </source>
</evidence>
<dbReference type="Gene3D" id="1.20.1260.30">
    <property type="match status" value="1"/>
</dbReference>
<gene>
    <name evidence="3" type="ORF">ACFW88_20385</name>
</gene>
<comment type="caution">
    <text evidence="3">The sequence shown here is derived from an EMBL/GenBank/DDBJ whole genome shotgun (WGS) entry which is preliminary data.</text>
</comment>
<keyword evidence="4" id="KW-1185">Reference proteome</keyword>
<evidence type="ECO:0000313" key="3">
    <source>
        <dbReference type="EMBL" id="MFE1752869.1"/>
    </source>
</evidence>
<accession>A0ABW6H8D7</accession>
<organism evidence="3 4">
    <name type="scientific">Streptomyces anandii</name>
    <dbReference type="NCBI Taxonomy" id="285454"/>
    <lineage>
        <taxon>Bacteria</taxon>
        <taxon>Bacillati</taxon>
        <taxon>Actinomycetota</taxon>
        <taxon>Actinomycetes</taxon>
        <taxon>Kitasatosporales</taxon>
        <taxon>Streptomycetaceae</taxon>
        <taxon>Streptomyces</taxon>
    </lineage>
</organism>
<protein>
    <submittedName>
        <fullName evidence="3">Uncharacterized protein</fullName>
    </submittedName>
</protein>
<dbReference type="InterPro" id="IPR038333">
    <property type="entry name" value="T1MK-like_N_sf"/>
</dbReference>
<dbReference type="EMBL" id="JBHYTS010000031">
    <property type="protein sequence ID" value="MFE1752869.1"/>
    <property type="molecule type" value="Genomic_DNA"/>
</dbReference>
<comment type="similarity">
    <text evidence="1">Belongs to the N(4)/N(6)-methyltransferase family.</text>
</comment>
<keyword evidence="2" id="KW-0680">Restriction system</keyword>